<dbReference type="EMBL" id="MCGO01000050">
    <property type="protein sequence ID" value="ORY37451.1"/>
    <property type="molecule type" value="Genomic_DNA"/>
</dbReference>
<keyword evidence="5 7" id="KW-0472">Membrane</keyword>
<name>A0A1Y2BRR7_9FUNG</name>
<dbReference type="Pfam" id="PF03006">
    <property type="entry name" value="HlyIII"/>
    <property type="match status" value="1"/>
</dbReference>
<dbReference type="GO" id="GO:0038023">
    <property type="term" value="F:signaling receptor activity"/>
    <property type="evidence" value="ECO:0007669"/>
    <property type="project" value="TreeGrafter"/>
</dbReference>
<accession>A0A1Y2BRR7</accession>
<feature type="binding site" evidence="6">
    <location>
        <position position="258"/>
    </location>
    <ligand>
        <name>Zn(2+)</name>
        <dbReference type="ChEBI" id="CHEBI:29105"/>
    </ligand>
</feature>
<keyword evidence="6" id="KW-0862">Zinc</keyword>
<dbReference type="PANTHER" id="PTHR20855">
    <property type="entry name" value="ADIPOR/PROGESTIN RECEPTOR-RELATED"/>
    <property type="match status" value="1"/>
</dbReference>
<feature type="transmembrane region" description="Helical" evidence="7">
    <location>
        <begin position="190"/>
        <end position="209"/>
    </location>
</feature>
<feature type="transmembrane region" description="Helical" evidence="7">
    <location>
        <begin position="92"/>
        <end position="113"/>
    </location>
</feature>
<feature type="transmembrane region" description="Helical" evidence="7">
    <location>
        <begin position="133"/>
        <end position="150"/>
    </location>
</feature>
<evidence type="ECO:0000313" key="8">
    <source>
        <dbReference type="EMBL" id="ORY37451.1"/>
    </source>
</evidence>
<keyword evidence="4 7" id="KW-1133">Transmembrane helix</keyword>
<dbReference type="Proteomes" id="UP000193642">
    <property type="component" value="Unassembled WGS sequence"/>
</dbReference>
<evidence type="ECO:0000256" key="3">
    <source>
        <dbReference type="ARBA" id="ARBA00022692"/>
    </source>
</evidence>
<feature type="transmembrane region" description="Helical" evidence="7">
    <location>
        <begin position="157"/>
        <end position="178"/>
    </location>
</feature>
<keyword evidence="6" id="KW-0479">Metal-binding</keyword>
<feature type="transmembrane region" description="Helical" evidence="7">
    <location>
        <begin position="57"/>
        <end position="80"/>
    </location>
</feature>
<gene>
    <name evidence="8" type="ORF">BCR33DRAFT_663567</name>
</gene>
<feature type="binding site" evidence="6">
    <location>
        <position position="262"/>
    </location>
    <ligand>
        <name>Zn(2+)</name>
        <dbReference type="ChEBI" id="CHEBI:29105"/>
    </ligand>
</feature>
<proteinExistence type="inferred from homology"/>
<feature type="transmembrane region" description="Helical" evidence="7">
    <location>
        <begin position="221"/>
        <end position="240"/>
    </location>
</feature>
<evidence type="ECO:0000256" key="1">
    <source>
        <dbReference type="ARBA" id="ARBA00004141"/>
    </source>
</evidence>
<evidence type="ECO:0000256" key="7">
    <source>
        <dbReference type="SAM" id="Phobius"/>
    </source>
</evidence>
<dbReference type="GO" id="GO:0016020">
    <property type="term" value="C:membrane"/>
    <property type="evidence" value="ECO:0007669"/>
    <property type="project" value="UniProtKB-SubCell"/>
</dbReference>
<feature type="transmembrane region" description="Helical" evidence="7">
    <location>
        <begin position="260"/>
        <end position="280"/>
    </location>
</feature>
<dbReference type="GO" id="GO:0046872">
    <property type="term" value="F:metal ion binding"/>
    <property type="evidence" value="ECO:0007669"/>
    <property type="project" value="UniProtKB-KW"/>
</dbReference>
<evidence type="ECO:0000313" key="9">
    <source>
        <dbReference type="Proteomes" id="UP000193642"/>
    </source>
</evidence>
<dbReference type="AlphaFoldDB" id="A0A1Y2BRR7"/>
<dbReference type="PANTHER" id="PTHR20855:SF52">
    <property type="entry name" value="ADIPONECTIN RECEPTOR PROTEIN"/>
    <property type="match status" value="1"/>
</dbReference>
<evidence type="ECO:0000256" key="2">
    <source>
        <dbReference type="ARBA" id="ARBA00007018"/>
    </source>
</evidence>
<keyword evidence="3 7" id="KW-0812">Transmembrane</keyword>
<evidence type="ECO:0000256" key="6">
    <source>
        <dbReference type="PIRSR" id="PIRSR604254-1"/>
    </source>
</evidence>
<comment type="similarity">
    <text evidence="2">Belongs to the ADIPOR family.</text>
</comment>
<organism evidence="8 9">
    <name type="scientific">Rhizoclosmatium globosum</name>
    <dbReference type="NCBI Taxonomy" id="329046"/>
    <lineage>
        <taxon>Eukaryota</taxon>
        <taxon>Fungi</taxon>
        <taxon>Fungi incertae sedis</taxon>
        <taxon>Chytridiomycota</taxon>
        <taxon>Chytridiomycota incertae sedis</taxon>
        <taxon>Chytridiomycetes</taxon>
        <taxon>Chytridiales</taxon>
        <taxon>Chytriomycetaceae</taxon>
        <taxon>Rhizoclosmatium</taxon>
    </lineage>
</organism>
<dbReference type="InterPro" id="IPR004254">
    <property type="entry name" value="AdipoR/HlyIII-related"/>
</dbReference>
<evidence type="ECO:0000256" key="5">
    <source>
        <dbReference type="ARBA" id="ARBA00023136"/>
    </source>
</evidence>
<dbReference type="STRING" id="329046.A0A1Y2BRR7"/>
<sequence length="293" mass="33533">MTHAPATLSERLLTDFPDQVPRYMQDNEDIHGHYRAFYSYKENWISLFHLHNESVNVWNHLIGGFISIVWGLCALYGITIRTLNFADPMDRIMILLHCLASAFTFFTSGLYHLHLSHSYEAYNWWGCWDYAGISAQIGGATVALLYYLFYCETGLRTMWATLVLCFSSVGVIGPYFSFWPTAKFRPIRSAIYVASAVVSGGPVFHFLWLHGWSALPKNGAVELMGLSLSCYLIGVVFYVSRFPESVWPGKFDLWFASHQIWHSLVVAAVFFHFHVVFGLIEWRHELGVCESQS</sequence>
<keyword evidence="9" id="KW-1185">Reference proteome</keyword>
<feature type="binding site" evidence="6">
    <location>
        <position position="112"/>
    </location>
    <ligand>
        <name>Zn(2+)</name>
        <dbReference type="ChEBI" id="CHEBI:29105"/>
    </ligand>
</feature>
<protein>
    <submittedName>
        <fullName evidence="8">HlyIII-domain-containing protein</fullName>
    </submittedName>
</protein>
<reference evidence="8 9" key="1">
    <citation type="submission" date="2016-07" db="EMBL/GenBank/DDBJ databases">
        <title>Pervasive Adenine N6-methylation of Active Genes in Fungi.</title>
        <authorList>
            <consortium name="DOE Joint Genome Institute"/>
            <person name="Mondo S.J."/>
            <person name="Dannebaum R.O."/>
            <person name="Kuo R.C."/>
            <person name="Labutti K."/>
            <person name="Haridas S."/>
            <person name="Kuo A."/>
            <person name="Salamov A."/>
            <person name="Ahrendt S.R."/>
            <person name="Lipzen A."/>
            <person name="Sullivan W."/>
            <person name="Andreopoulos W.B."/>
            <person name="Clum A."/>
            <person name="Lindquist E."/>
            <person name="Daum C."/>
            <person name="Ramamoorthy G.K."/>
            <person name="Gryganskyi A."/>
            <person name="Culley D."/>
            <person name="Magnuson J.K."/>
            <person name="James T.Y."/>
            <person name="O'Malley M.A."/>
            <person name="Stajich J.E."/>
            <person name="Spatafora J.W."/>
            <person name="Visel A."/>
            <person name="Grigoriev I.V."/>
        </authorList>
    </citation>
    <scope>NUCLEOTIDE SEQUENCE [LARGE SCALE GENOMIC DNA]</scope>
    <source>
        <strain evidence="8 9">JEL800</strain>
    </source>
</reference>
<dbReference type="GO" id="GO:0006882">
    <property type="term" value="P:intracellular zinc ion homeostasis"/>
    <property type="evidence" value="ECO:0007669"/>
    <property type="project" value="TreeGrafter"/>
</dbReference>
<comment type="caution">
    <text evidence="8">The sequence shown here is derived from an EMBL/GenBank/DDBJ whole genome shotgun (WGS) entry which is preliminary data.</text>
</comment>
<dbReference type="OrthoDB" id="5585746at2759"/>
<evidence type="ECO:0000256" key="4">
    <source>
        <dbReference type="ARBA" id="ARBA00022989"/>
    </source>
</evidence>
<comment type="subcellular location">
    <subcellularLocation>
        <location evidence="1">Membrane</location>
        <topology evidence="1">Multi-pass membrane protein</topology>
    </subcellularLocation>
</comment>